<dbReference type="AlphaFoldDB" id="A0A5S5C0B2"/>
<dbReference type="PANTHER" id="PTHR47894:SF1">
    <property type="entry name" value="HTH-TYPE TRANSCRIPTIONAL REGULATOR VQSM"/>
    <property type="match status" value="1"/>
</dbReference>
<evidence type="ECO:0000256" key="3">
    <source>
        <dbReference type="ARBA" id="ARBA00023163"/>
    </source>
</evidence>
<protein>
    <submittedName>
        <fullName evidence="5">AraC-like DNA-binding protein</fullName>
    </submittedName>
</protein>
<evidence type="ECO:0000259" key="4">
    <source>
        <dbReference type="PROSITE" id="PS01124"/>
    </source>
</evidence>
<accession>A0A5S5C0B2</accession>
<keyword evidence="3" id="KW-0804">Transcription</keyword>
<dbReference type="GO" id="GO:0003700">
    <property type="term" value="F:DNA-binding transcription factor activity"/>
    <property type="evidence" value="ECO:0007669"/>
    <property type="project" value="InterPro"/>
</dbReference>
<gene>
    <name evidence="5" type="ORF">BCM02_109327</name>
</gene>
<name>A0A5S5C0B2_9BACL</name>
<comment type="caution">
    <text evidence="5">The sequence shown here is derived from an EMBL/GenBank/DDBJ whole genome shotgun (WGS) entry which is preliminary data.</text>
</comment>
<dbReference type="SMART" id="SM00342">
    <property type="entry name" value="HTH_ARAC"/>
    <property type="match status" value="1"/>
</dbReference>
<evidence type="ECO:0000256" key="1">
    <source>
        <dbReference type="ARBA" id="ARBA00023015"/>
    </source>
</evidence>
<evidence type="ECO:0000313" key="6">
    <source>
        <dbReference type="Proteomes" id="UP000323257"/>
    </source>
</evidence>
<dbReference type="InterPro" id="IPR018060">
    <property type="entry name" value="HTH_AraC"/>
</dbReference>
<evidence type="ECO:0000256" key="2">
    <source>
        <dbReference type="ARBA" id="ARBA00023125"/>
    </source>
</evidence>
<dbReference type="InterPro" id="IPR009057">
    <property type="entry name" value="Homeodomain-like_sf"/>
</dbReference>
<dbReference type="SUPFAM" id="SSF46689">
    <property type="entry name" value="Homeodomain-like"/>
    <property type="match status" value="1"/>
</dbReference>
<dbReference type="PROSITE" id="PS01124">
    <property type="entry name" value="HTH_ARAC_FAMILY_2"/>
    <property type="match status" value="1"/>
</dbReference>
<dbReference type="EMBL" id="VNHS01000009">
    <property type="protein sequence ID" value="TYP72048.1"/>
    <property type="molecule type" value="Genomic_DNA"/>
</dbReference>
<dbReference type="Proteomes" id="UP000323257">
    <property type="component" value="Unassembled WGS sequence"/>
</dbReference>
<proteinExistence type="predicted"/>
<evidence type="ECO:0000313" key="5">
    <source>
        <dbReference type="EMBL" id="TYP72048.1"/>
    </source>
</evidence>
<keyword evidence="2 5" id="KW-0238">DNA-binding</keyword>
<dbReference type="InterPro" id="IPR032687">
    <property type="entry name" value="AraC-type_N"/>
</dbReference>
<keyword evidence="6" id="KW-1185">Reference proteome</keyword>
<dbReference type="RefSeq" id="WP_148931646.1">
    <property type="nucleotide sequence ID" value="NZ_VNHS01000009.1"/>
</dbReference>
<dbReference type="PANTHER" id="PTHR47894">
    <property type="entry name" value="HTH-TYPE TRANSCRIPTIONAL REGULATOR GADX"/>
    <property type="match status" value="1"/>
</dbReference>
<dbReference type="GO" id="GO:0000976">
    <property type="term" value="F:transcription cis-regulatory region binding"/>
    <property type="evidence" value="ECO:0007669"/>
    <property type="project" value="TreeGrafter"/>
</dbReference>
<reference evidence="5 6" key="1">
    <citation type="submission" date="2019-07" db="EMBL/GenBank/DDBJ databases">
        <title>Genomic Encyclopedia of Type Strains, Phase III (KMG-III): the genomes of soil and plant-associated and newly described type strains.</title>
        <authorList>
            <person name="Whitman W."/>
        </authorList>
    </citation>
    <scope>NUCLEOTIDE SEQUENCE [LARGE SCALE GENOMIC DNA]</scope>
    <source>
        <strain evidence="5 6">BL24</strain>
    </source>
</reference>
<feature type="domain" description="HTH araC/xylS-type" evidence="4">
    <location>
        <begin position="234"/>
        <end position="332"/>
    </location>
</feature>
<dbReference type="Gene3D" id="1.10.10.60">
    <property type="entry name" value="Homeodomain-like"/>
    <property type="match status" value="1"/>
</dbReference>
<dbReference type="Pfam" id="PF12625">
    <property type="entry name" value="Arabinose_bd"/>
    <property type="match status" value="1"/>
</dbReference>
<keyword evidence="1" id="KW-0805">Transcription regulation</keyword>
<dbReference type="GO" id="GO:0005829">
    <property type="term" value="C:cytosol"/>
    <property type="evidence" value="ECO:0007669"/>
    <property type="project" value="TreeGrafter"/>
</dbReference>
<organism evidence="5 6">
    <name type="scientific">Paenibacillus methanolicus</name>
    <dbReference type="NCBI Taxonomy" id="582686"/>
    <lineage>
        <taxon>Bacteria</taxon>
        <taxon>Bacillati</taxon>
        <taxon>Bacillota</taxon>
        <taxon>Bacilli</taxon>
        <taxon>Bacillales</taxon>
        <taxon>Paenibacillaceae</taxon>
        <taxon>Paenibacillus</taxon>
    </lineage>
</organism>
<dbReference type="Pfam" id="PF12833">
    <property type="entry name" value="HTH_18"/>
    <property type="match status" value="1"/>
</dbReference>
<sequence length="364" mass="40332">MNTTNFPEAIRIPPGFWEGLRQLGIVPSALARQARLPLDIDAAPFVTTAQYFAIWQAYAELAGDIAQGIVKLATAFETAQYPPTVLAPYHARDYREALVRMARYKQLCPPESLSIAEEGERCVIDLNWQCAGESGPPLLAGITLAFLLELGRRGTGKPLTARLVEFSQSMGDTRVLEAYFGCPVRTGASRNRLTLRRRDLELPFSSYNEELLDILTPALDHLLVERRSGRTVAETVIRIMKRRLSEGGLDIRSVAKELGMSDRTLQRRLADEQASFKQLLTQARREQARAFLADPSLDIKEVAFLIGYEDQNSFYRAFRLWEGDTPANWRLAHAGRTSIGRGGIVARRVGAADGARSKNVGGGG</sequence>
<dbReference type="OrthoDB" id="5582699at2"/>